<evidence type="ECO:0000313" key="6">
    <source>
        <dbReference type="Proteomes" id="UP001422759"/>
    </source>
</evidence>
<dbReference type="InterPro" id="IPR029063">
    <property type="entry name" value="SAM-dependent_MTases_sf"/>
</dbReference>
<dbReference type="InterPro" id="IPR051052">
    <property type="entry name" value="Diverse_substrate_MTase"/>
</dbReference>
<comment type="caution">
    <text evidence="5">The sequence shown here is derived from an EMBL/GenBank/DDBJ whole genome shotgun (WGS) entry which is preliminary data.</text>
</comment>
<keyword evidence="3" id="KW-0808">Transferase</keyword>
<dbReference type="InterPro" id="IPR013216">
    <property type="entry name" value="Methyltransf_11"/>
</dbReference>
<protein>
    <submittedName>
        <fullName evidence="5">Class I SAM-dependent methyltransferase</fullName>
    </submittedName>
</protein>
<comment type="similarity">
    <text evidence="1">Belongs to the methyltransferase superfamily.</text>
</comment>
<sequence length="258" mass="28078">MTDLQRAHAQSFGAVAAEYDAARPSYPDRLFDEIERLAGRPLKGADVLDVGAGTGIATRLLAGRGARVTAVEPSPGMAAQLHAVSPGIPLVKGSGDDLPFHDATADLITYAQAFHWTDQRRSIPEAMRVLRPGGSLALWWNVKDRETAWVAAQEDRFAAALPSYHYYGAANAIVDELSPYGLALGTATLRWERTVTVESAITDLRSKSYFAVVPAEQRERVLADERAALLAEFPDGRLVEPYRLELTVATTVRPVRPV</sequence>
<name>A0ABP5KE52_9ACTN</name>
<gene>
    <name evidence="5" type="ORF">GCM10009760_00630</name>
</gene>
<evidence type="ECO:0000256" key="1">
    <source>
        <dbReference type="ARBA" id="ARBA00008361"/>
    </source>
</evidence>
<dbReference type="Proteomes" id="UP001422759">
    <property type="component" value="Unassembled WGS sequence"/>
</dbReference>
<evidence type="ECO:0000259" key="4">
    <source>
        <dbReference type="Pfam" id="PF08241"/>
    </source>
</evidence>
<dbReference type="RefSeq" id="WP_344459409.1">
    <property type="nucleotide sequence ID" value="NZ_BAAANT010000001.1"/>
</dbReference>
<evidence type="ECO:0000313" key="5">
    <source>
        <dbReference type="EMBL" id="GAA2129421.1"/>
    </source>
</evidence>
<dbReference type="Pfam" id="PF08241">
    <property type="entry name" value="Methyltransf_11"/>
    <property type="match status" value="1"/>
</dbReference>
<dbReference type="GO" id="GO:0008168">
    <property type="term" value="F:methyltransferase activity"/>
    <property type="evidence" value="ECO:0007669"/>
    <property type="project" value="UniProtKB-KW"/>
</dbReference>
<feature type="domain" description="Methyltransferase type 11" evidence="4">
    <location>
        <begin position="48"/>
        <end position="137"/>
    </location>
</feature>
<dbReference type="SUPFAM" id="SSF53335">
    <property type="entry name" value="S-adenosyl-L-methionine-dependent methyltransferases"/>
    <property type="match status" value="1"/>
</dbReference>
<dbReference type="CDD" id="cd02440">
    <property type="entry name" value="AdoMet_MTases"/>
    <property type="match status" value="1"/>
</dbReference>
<evidence type="ECO:0000256" key="2">
    <source>
        <dbReference type="ARBA" id="ARBA00022603"/>
    </source>
</evidence>
<evidence type="ECO:0000256" key="3">
    <source>
        <dbReference type="ARBA" id="ARBA00022679"/>
    </source>
</evidence>
<dbReference type="PANTHER" id="PTHR44942">
    <property type="entry name" value="METHYLTRANSF_11 DOMAIN-CONTAINING PROTEIN"/>
    <property type="match status" value="1"/>
</dbReference>
<accession>A0ABP5KE52</accession>
<keyword evidence="2 5" id="KW-0489">Methyltransferase</keyword>
<dbReference type="EMBL" id="BAAANT010000001">
    <property type="protein sequence ID" value="GAA2129421.1"/>
    <property type="molecule type" value="Genomic_DNA"/>
</dbReference>
<dbReference type="Gene3D" id="3.40.50.150">
    <property type="entry name" value="Vaccinia Virus protein VP39"/>
    <property type="match status" value="1"/>
</dbReference>
<dbReference type="GO" id="GO:0032259">
    <property type="term" value="P:methylation"/>
    <property type="evidence" value="ECO:0007669"/>
    <property type="project" value="UniProtKB-KW"/>
</dbReference>
<organism evidence="5 6">
    <name type="scientific">Kitasatospora kazusensis</name>
    <dbReference type="NCBI Taxonomy" id="407974"/>
    <lineage>
        <taxon>Bacteria</taxon>
        <taxon>Bacillati</taxon>
        <taxon>Actinomycetota</taxon>
        <taxon>Actinomycetes</taxon>
        <taxon>Kitasatosporales</taxon>
        <taxon>Streptomycetaceae</taxon>
        <taxon>Kitasatospora</taxon>
    </lineage>
</organism>
<proteinExistence type="inferred from homology"/>
<reference evidence="6" key="1">
    <citation type="journal article" date="2019" name="Int. J. Syst. Evol. Microbiol.">
        <title>The Global Catalogue of Microorganisms (GCM) 10K type strain sequencing project: providing services to taxonomists for standard genome sequencing and annotation.</title>
        <authorList>
            <consortium name="The Broad Institute Genomics Platform"/>
            <consortium name="The Broad Institute Genome Sequencing Center for Infectious Disease"/>
            <person name="Wu L."/>
            <person name="Ma J."/>
        </authorList>
    </citation>
    <scope>NUCLEOTIDE SEQUENCE [LARGE SCALE GENOMIC DNA]</scope>
    <source>
        <strain evidence="6">JCM 14560</strain>
    </source>
</reference>
<keyword evidence="6" id="KW-1185">Reference proteome</keyword>
<dbReference type="PANTHER" id="PTHR44942:SF4">
    <property type="entry name" value="METHYLTRANSFERASE TYPE 11 DOMAIN-CONTAINING PROTEIN"/>
    <property type="match status" value="1"/>
</dbReference>